<dbReference type="EMBL" id="JAMYWD010000007">
    <property type="protein sequence ID" value="KAJ4966088.1"/>
    <property type="molecule type" value="Genomic_DNA"/>
</dbReference>
<dbReference type="GO" id="GO:0080048">
    <property type="term" value="F:GDP-D-glucose phosphorylase activity"/>
    <property type="evidence" value="ECO:0007669"/>
    <property type="project" value="InterPro"/>
</dbReference>
<evidence type="ECO:0000256" key="1">
    <source>
        <dbReference type="SAM" id="MobiDB-lite"/>
    </source>
</evidence>
<name>A0A9Q0QNJ3_9MAGN</name>
<dbReference type="GO" id="GO:0016787">
    <property type="term" value="F:hydrolase activity"/>
    <property type="evidence" value="ECO:0007669"/>
    <property type="project" value="UniProtKB-KW"/>
</dbReference>
<proteinExistence type="predicted"/>
<organism evidence="2 3">
    <name type="scientific">Protea cynaroides</name>
    <dbReference type="NCBI Taxonomy" id="273540"/>
    <lineage>
        <taxon>Eukaryota</taxon>
        <taxon>Viridiplantae</taxon>
        <taxon>Streptophyta</taxon>
        <taxon>Embryophyta</taxon>
        <taxon>Tracheophyta</taxon>
        <taxon>Spermatophyta</taxon>
        <taxon>Magnoliopsida</taxon>
        <taxon>Proteales</taxon>
        <taxon>Proteaceae</taxon>
        <taxon>Protea</taxon>
    </lineage>
</organism>
<evidence type="ECO:0000313" key="2">
    <source>
        <dbReference type="EMBL" id="KAJ4966088.1"/>
    </source>
</evidence>
<dbReference type="Proteomes" id="UP001141806">
    <property type="component" value="Unassembled WGS sequence"/>
</dbReference>
<accession>A0A9Q0QNJ3</accession>
<sequence length="159" mass="17809">MMLKIKRVPTLLSDYQQDDDEEGSGCGRNCLGNCCIRGIKLPLYTFKAIDKMTHEKDVAEDEKRGSSVAFLDSLLLGEWEDRMQRGLFRYNASGDRTCELQHKVFQFLLHGDMGSTQIPSANIYAGNSGSLLSSKTSSSYEEKGSRSSPTEWQQASRPK</sequence>
<comment type="caution">
    <text evidence="2">The sequence shown here is derived from an EMBL/GenBank/DDBJ whole genome shotgun (WGS) entry which is preliminary data.</text>
</comment>
<dbReference type="GO" id="GO:0005737">
    <property type="term" value="C:cytoplasm"/>
    <property type="evidence" value="ECO:0007669"/>
    <property type="project" value="UniProtKB-SubCell"/>
</dbReference>
<dbReference type="GO" id="GO:0000166">
    <property type="term" value="F:nucleotide binding"/>
    <property type="evidence" value="ECO:0007669"/>
    <property type="project" value="UniProtKB-KW"/>
</dbReference>
<dbReference type="PANTHER" id="PTHR20884">
    <property type="entry name" value="GDP-D-GLUCOSE PHOSPHORYLASE 1"/>
    <property type="match status" value="1"/>
</dbReference>
<gene>
    <name evidence="2" type="ORF">NE237_017937</name>
</gene>
<dbReference type="GO" id="GO:0005085">
    <property type="term" value="F:guanyl-nucleotide exchange factor activity"/>
    <property type="evidence" value="ECO:0007669"/>
    <property type="project" value="UniProtKB-KW"/>
</dbReference>
<feature type="region of interest" description="Disordered" evidence="1">
    <location>
        <begin position="132"/>
        <end position="159"/>
    </location>
</feature>
<reference evidence="2" key="1">
    <citation type="journal article" date="2023" name="Plant J.">
        <title>The genome of the king protea, Protea cynaroides.</title>
        <authorList>
            <person name="Chang J."/>
            <person name="Duong T.A."/>
            <person name="Schoeman C."/>
            <person name="Ma X."/>
            <person name="Roodt D."/>
            <person name="Barker N."/>
            <person name="Li Z."/>
            <person name="Van de Peer Y."/>
            <person name="Mizrachi E."/>
        </authorList>
    </citation>
    <scope>NUCLEOTIDE SEQUENCE</scope>
    <source>
        <tissue evidence="2">Young leaves</tissue>
    </source>
</reference>
<dbReference type="OrthoDB" id="1666885at2759"/>
<dbReference type="AlphaFoldDB" id="A0A9Q0QNJ3"/>
<feature type="compositionally biased region" description="Polar residues" evidence="1">
    <location>
        <begin position="149"/>
        <end position="159"/>
    </location>
</feature>
<dbReference type="InterPro" id="IPR026506">
    <property type="entry name" value="GDPGP"/>
</dbReference>
<dbReference type="GO" id="GO:0006006">
    <property type="term" value="P:glucose metabolic process"/>
    <property type="evidence" value="ECO:0007669"/>
    <property type="project" value="TreeGrafter"/>
</dbReference>
<dbReference type="PANTHER" id="PTHR20884:SF21">
    <property type="entry name" value="GDP-L-GALACTOSE PHOSPHORYLASE 1"/>
    <property type="match status" value="1"/>
</dbReference>
<keyword evidence="3" id="KW-1185">Reference proteome</keyword>
<protein>
    <submittedName>
        <fullName evidence="2">Uncharacterized protein</fullName>
    </submittedName>
</protein>
<evidence type="ECO:0000313" key="3">
    <source>
        <dbReference type="Proteomes" id="UP001141806"/>
    </source>
</evidence>